<feature type="transmembrane region" description="Helical" evidence="1">
    <location>
        <begin position="12"/>
        <end position="29"/>
    </location>
</feature>
<accession>A0ABT7L954</accession>
<feature type="transmembrane region" description="Helical" evidence="1">
    <location>
        <begin position="36"/>
        <end position="58"/>
    </location>
</feature>
<reference evidence="2 3" key="1">
    <citation type="submission" date="2023-06" db="EMBL/GenBank/DDBJ databases">
        <title>Aquibacillus rhizosphaerae LR5S19.</title>
        <authorList>
            <person name="Sun J.-Q."/>
        </authorList>
    </citation>
    <scope>NUCLEOTIDE SEQUENCE [LARGE SCALE GENOMIC DNA]</scope>
    <source>
        <strain evidence="2 3">LR5S19</strain>
    </source>
</reference>
<name>A0ABT7L954_9BACI</name>
<evidence type="ECO:0000313" key="3">
    <source>
        <dbReference type="Proteomes" id="UP001235343"/>
    </source>
</evidence>
<keyword evidence="1" id="KW-1133">Transmembrane helix</keyword>
<sequence>MSFINSVDPFVMQLIIIPIIVIGLGVLLATITKKIWVGPLVTLVLNLLYEVWYSMYYYPDLELIITSWNIIFPIISLVLSLVFVLVRKNYISSATE</sequence>
<comment type="caution">
    <text evidence="2">The sequence shown here is derived from an EMBL/GenBank/DDBJ whole genome shotgun (WGS) entry which is preliminary data.</text>
</comment>
<dbReference type="EMBL" id="JASTZU010000058">
    <property type="protein sequence ID" value="MDL4842399.1"/>
    <property type="molecule type" value="Genomic_DNA"/>
</dbReference>
<proteinExistence type="predicted"/>
<dbReference type="Proteomes" id="UP001235343">
    <property type="component" value="Unassembled WGS sequence"/>
</dbReference>
<keyword evidence="3" id="KW-1185">Reference proteome</keyword>
<keyword evidence="1" id="KW-0472">Membrane</keyword>
<protein>
    <submittedName>
        <fullName evidence="2">Uncharacterized protein</fullName>
    </submittedName>
</protein>
<keyword evidence="1" id="KW-0812">Transmembrane</keyword>
<evidence type="ECO:0000313" key="2">
    <source>
        <dbReference type="EMBL" id="MDL4842399.1"/>
    </source>
</evidence>
<dbReference type="RefSeq" id="WP_285933672.1">
    <property type="nucleotide sequence ID" value="NZ_JASTZU010000058.1"/>
</dbReference>
<gene>
    <name evidence="2" type="ORF">QQS35_18330</name>
</gene>
<evidence type="ECO:0000256" key="1">
    <source>
        <dbReference type="SAM" id="Phobius"/>
    </source>
</evidence>
<organism evidence="2 3">
    <name type="scientific">Aquibacillus rhizosphaerae</name>
    <dbReference type="NCBI Taxonomy" id="3051431"/>
    <lineage>
        <taxon>Bacteria</taxon>
        <taxon>Bacillati</taxon>
        <taxon>Bacillota</taxon>
        <taxon>Bacilli</taxon>
        <taxon>Bacillales</taxon>
        <taxon>Bacillaceae</taxon>
        <taxon>Aquibacillus</taxon>
    </lineage>
</organism>
<feature type="transmembrane region" description="Helical" evidence="1">
    <location>
        <begin position="64"/>
        <end position="86"/>
    </location>
</feature>